<name>A0A974XMF3_9GAMM</name>
<reference evidence="6 7" key="1">
    <citation type="submission" date="2021-03" db="EMBL/GenBank/DDBJ databases">
        <title>Novel species identification of genus Shewanella.</title>
        <authorList>
            <person name="Liu G."/>
            <person name="Zhang Q."/>
        </authorList>
    </citation>
    <scope>NUCLEOTIDE SEQUENCE [LARGE SCALE GENOMIC DNA]</scope>
    <source>
        <strain evidence="6 7">FJAT-53726</strain>
    </source>
</reference>
<dbReference type="GO" id="GO:0043565">
    <property type="term" value="F:sequence-specific DNA binding"/>
    <property type="evidence" value="ECO:0007669"/>
    <property type="project" value="TreeGrafter"/>
</dbReference>
<dbReference type="PANTHER" id="PTHR30537:SF5">
    <property type="entry name" value="HTH-TYPE TRANSCRIPTIONAL ACTIVATOR TTDR-RELATED"/>
    <property type="match status" value="1"/>
</dbReference>
<evidence type="ECO:0000259" key="5">
    <source>
        <dbReference type="PROSITE" id="PS50931"/>
    </source>
</evidence>
<dbReference type="Gene3D" id="3.40.190.290">
    <property type="match status" value="1"/>
</dbReference>
<dbReference type="Gene3D" id="1.10.10.10">
    <property type="entry name" value="Winged helix-like DNA-binding domain superfamily/Winged helix DNA-binding domain"/>
    <property type="match status" value="1"/>
</dbReference>
<dbReference type="EMBL" id="CP071504">
    <property type="protein sequence ID" value="QSX31086.1"/>
    <property type="molecule type" value="Genomic_DNA"/>
</dbReference>
<dbReference type="InterPro" id="IPR036388">
    <property type="entry name" value="WH-like_DNA-bd_sf"/>
</dbReference>
<organism evidence="6 7">
    <name type="scientific">Shewanella cyperi</name>
    <dbReference type="NCBI Taxonomy" id="2814292"/>
    <lineage>
        <taxon>Bacteria</taxon>
        <taxon>Pseudomonadati</taxon>
        <taxon>Pseudomonadota</taxon>
        <taxon>Gammaproteobacteria</taxon>
        <taxon>Alteromonadales</taxon>
        <taxon>Shewanellaceae</taxon>
        <taxon>Shewanella</taxon>
    </lineage>
</organism>
<evidence type="ECO:0000256" key="1">
    <source>
        <dbReference type="ARBA" id="ARBA00009437"/>
    </source>
</evidence>
<keyword evidence="3" id="KW-0238">DNA-binding</keyword>
<dbReference type="KEGG" id="scyp:JYB88_05440"/>
<protein>
    <submittedName>
        <fullName evidence="6">LysR family transcriptional regulator</fullName>
    </submittedName>
</protein>
<accession>A0A974XMF3</accession>
<comment type="similarity">
    <text evidence="1">Belongs to the LysR transcriptional regulatory family.</text>
</comment>
<dbReference type="FunFam" id="3.40.190.290:FF:000001">
    <property type="entry name" value="Transcriptional regulator, LysR family"/>
    <property type="match status" value="1"/>
</dbReference>
<gene>
    <name evidence="6" type="ORF">JYB88_05440</name>
</gene>
<dbReference type="InterPro" id="IPR058163">
    <property type="entry name" value="LysR-type_TF_proteobact-type"/>
</dbReference>
<dbReference type="CDD" id="cd08422">
    <property type="entry name" value="PBP2_CrgA_like"/>
    <property type="match status" value="1"/>
</dbReference>
<dbReference type="InterPro" id="IPR036390">
    <property type="entry name" value="WH_DNA-bd_sf"/>
</dbReference>
<dbReference type="SUPFAM" id="SSF53850">
    <property type="entry name" value="Periplasmic binding protein-like II"/>
    <property type="match status" value="1"/>
</dbReference>
<dbReference type="RefSeq" id="WP_207322422.1">
    <property type="nucleotide sequence ID" value="NZ_CP071501.1"/>
</dbReference>
<feature type="domain" description="HTH lysR-type" evidence="5">
    <location>
        <begin position="1"/>
        <end position="58"/>
    </location>
</feature>
<keyword evidence="7" id="KW-1185">Reference proteome</keyword>
<sequence length="313" mass="34401">MNPEHLKLFVRIAGSHNISQAGESLGLSPAVASAHMAKLEQELGIRLLHRTTRQVSLTEEGKIFLPHAEEVLTTIESAKAAVGVGHSTPSGMLRITAPASFGRQHLIPAIAAFLRQNPLIRVDFNMSDTIVDLVEGGFDVAIRNAELKDSSLIARRLTLDKRIVCAAPAYLQQYGEPQTPQALVEHSSVCLRNLETWSFVHDGKLISVKTHARMRTDNGEAMRDACCEGVGLAINSTWNAYRQLISGELVQVLKDYPLATEAAIWAVYPSSRLVPPKVRAFIDFLLEWFGEVPYWDRDLALLEQAAGKTSAAK</sequence>
<evidence type="ECO:0000313" key="7">
    <source>
        <dbReference type="Proteomes" id="UP000663281"/>
    </source>
</evidence>
<proteinExistence type="inferred from homology"/>
<dbReference type="InterPro" id="IPR005119">
    <property type="entry name" value="LysR_subst-bd"/>
</dbReference>
<dbReference type="SUPFAM" id="SSF46785">
    <property type="entry name" value="Winged helix' DNA-binding domain"/>
    <property type="match status" value="1"/>
</dbReference>
<dbReference type="AlphaFoldDB" id="A0A974XMF3"/>
<evidence type="ECO:0000256" key="3">
    <source>
        <dbReference type="ARBA" id="ARBA00023125"/>
    </source>
</evidence>
<dbReference type="FunFam" id="1.10.10.10:FF:000001">
    <property type="entry name" value="LysR family transcriptional regulator"/>
    <property type="match status" value="1"/>
</dbReference>
<dbReference type="PANTHER" id="PTHR30537">
    <property type="entry name" value="HTH-TYPE TRANSCRIPTIONAL REGULATOR"/>
    <property type="match status" value="1"/>
</dbReference>
<dbReference type="PROSITE" id="PS50931">
    <property type="entry name" value="HTH_LYSR"/>
    <property type="match status" value="1"/>
</dbReference>
<dbReference type="GO" id="GO:0006351">
    <property type="term" value="P:DNA-templated transcription"/>
    <property type="evidence" value="ECO:0007669"/>
    <property type="project" value="TreeGrafter"/>
</dbReference>
<keyword evidence="4" id="KW-0804">Transcription</keyword>
<dbReference type="GO" id="GO:0003700">
    <property type="term" value="F:DNA-binding transcription factor activity"/>
    <property type="evidence" value="ECO:0007669"/>
    <property type="project" value="InterPro"/>
</dbReference>
<evidence type="ECO:0000256" key="4">
    <source>
        <dbReference type="ARBA" id="ARBA00023163"/>
    </source>
</evidence>
<dbReference type="Proteomes" id="UP000663281">
    <property type="component" value="Chromosome"/>
</dbReference>
<evidence type="ECO:0000313" key="6">
    <source>
        <dbReference type="EMBL" id="QSX31086.1"/>
    </source>
</evidence>
<keyword evidence="2" id="KW-0805">Transcription regulation</keyword>
<evidence type="ECO:0000256" key="2">
    <source>
        <dbReference type="ARBA" id="ARBA00023015"/>
    </source>
</evidence>
<dbReference type="Pfam" id="PF03466">
    <property type="entry name" value="LysR_substrate"/>
    <property type="match status" value="1"/>
</dbReference>
<dbReference type="InterPro" id="IPR000847">
    <property type="entry name" value="LysR_HTH_N"/>
</dbReference>
<dbReference type="Pfam" id="PF00126">
    <property type="entry name" value="HTH_1"/>
    <property type="match status" value="1"/>
</dbReference>